<keyword evidence="3 6" id="KW-0812">Transmembrane</keyword>
<name>A0AAV1HRZ9_9CHLO</name>
<reference evidence="7 8" key="1">
    <citation type="submission" date="2023-10" db="EMBL/GenBank/DDBJ databases">
        <authorList>
            <person name="Maclean D."/>
            <person name="Macfadyen A."/>
        </authorList>
    </citation>
    <scope>NUCLEOTIDE SEQUENCE [LARGE SCALE GENOMIC DNA]</scope>
</reference>
<feature type="transmembrane region" description="Helical" evidence="6">
    <location>
        <begin position="200"/>
        <end position="224"/>
    </location>
</feature>
<evidence type="ECO:0000256" key="1">
    <source>
        <dbReference type="ARBA" id="ARBA00004141"/>
    </source>
</evidence>
<evidence type="ECO:0000256" key="3">
    <source>
        <dbReference type="ARBA" id="ARBA00022692"/>
    </source>
</evidence>
<dbReference type="PANTHER" id="PTHR16007">
    <property type="entry name" value="EPIDIDYMAL MEMBRANE PROTEIN E9-RELATED"/>
    <property type="match status" value="1"/>
</dbReference>
<comment type="similarity">
    <text evidence="2">Belongs to the TMEM45 family.</text>
</comment>
<evidence type="ECO:0000313" key="8">
    <source>
        <dbReference type="Proteomes" id="UP001314263"/>
    </source>
</evidence>
<dbReference type="EMBL" id="CAUYUE010000002">
    <property type="protein sequence ID" value="CAK0738288.1"/>
    <property type="molecule type" value="Genomic_DNA"/>
</dbReference>
<evidence type="ECO:0000256" key="6">
    <source>
        <dbReference type="SAM" id="Phobius"/>
    </source>
</evidence>
<dbReference type="PANTHER" id="PTHR16007:SF15">
    <property type="entry name" value="TRANSMEMBRANE PROTEIN 45B"/>
    <property type="match status" value="1"/>
</dbReference>
<dbReference type="Pfam" id="PF04819">
    <property type="entry name" value="DUF716"/>
    <property type="match status" value="1"/>
</dbReference>
<dbReference type="Proteomes" id="UP001314263">
    <property type="component" value="Unassembled WGS sequence"/>
</dbReference>
<feature type="transmembrane region" description="Helical" evidence="6">
    <location>
        <begin position="128"/>
        <end position="147"/>
    </location>
</feature>
<organism evidence="7 8">
    <name type="scientific">Coccomyxa viridis</name>
    <dbReference type="NCBI Taxonomy" id="1274662"/>
    <lineage>
        <taxon>Eukaryota</taxon>
        <taxon>Viridiplantae</taxon>
        <taxon>Chlorophyta</taxon>
        <taxon>core chlorophytes</taxon>
        <taxon>Trebouxiophyceae</taxon>
        <taxon>Trebouxiophyceae incertae sedis</taxon>
        <taxon>Coccomyxaceae</taxon>
        <taxon>Coccomyxa</taxon>
    </lineage>
</organism>
<evidence type="ECO:0000256" key="2">
    <source>
        <dbReference type="ARBA" id="ARBA00006948"/>
    </source>
</evidence>
<comment type="subcellular location">
    <subcellularLocation>
        <location evidence="1">Membrane</location>
        <topology evidence="1">Multi-pass membrane protein</topology>
    </subcellularLocation>
</comment>
<evidence type="ECO:0000313" key="7">
    <source>
        <dbReference type="EMBL" id="CAK0738288.1"/>
    </source>
</evidence>
<feature type="transmembrane region" description="Helical" evidence="6">
    <location>
        <begin position="159"/>
        <end position="180"/>
    </location>
</feature>
<keyword evidence="4 6" id="KW-1133">Transmembrane helix</keyword>
<sequence length="244" mass="27037">MVALQHAAERQRMRPWYSLTWKGRGLPVEPILMVLLTSVGINAELWAGHVSWRWLYAEDGRFEVDNIQDWQHSAMYMAFLLSGVVDLMAYKLPEGVLPEGIEHGFLGTAFLVEGMLFAFHLKGSSLDMSLHMLLVLLVFAAALACYAEMGVASPSKSAGALLPTLRAMLVMLQGIWFIQIAEILYTGKIAWDPGYHGSTMLVPVVFVAWLMAVTGLTLATYVVVRLFSANRSKTCSASLQLTRI</sequence>
<proteinExistence type="inferred from homology"/>
<dbReference type="InterPro" id="IPR006904">
    <property type="entry name" value="DUF716"/>
</dbReference>
<dbReference type="AlphaFoldDB" id="A0AAV1HRZ9"/>
<keyword evidence="5 6" id="KW-0472">Membrane</keyword>
<evidence type="ECO:0000256" key="4">
    <source>
        <dbReference type="ARBA" id="ARBA00022989"/>
    </source>
</evidence>
<dbReference type="InterPro" id="IPR042127">
    <property type="entry name" value="TMEM45"/>
</dbReference>
<gene>
    <name evidence="7" type="ORF">CVIRNUC_001021</name>
</gene>
<dbReference type="GO" id="GO:0016020">
    <property type="term" value="C:membrane"/>
    <property type="evidence" value="ECO:0007669"/>
    <property type="project" value="UniProtKB-SubCell"/>
</dbReference>
<protein>
    <recommendedName>
        <fullName evidence="9">Transmembrane protein 45B</fullName>
    </recommendedName>
</protein>
<evidence type="ECO:0000256" key="5">
    <source>
        <dbReference type="ARBA" id="ARBA00023136"/>
    </source>
</evidence>
<accession>A0AAV1HRZ9</accession>
<comment type="caution">
    <text evidence="7">The sequence shown here is derived from an EMBL/GenBank/DDBJ whole genome shotgun (WGS) entry which is preliminary data.</text>
</comment>
<evidence type="ECO:0008006" key="9">
    <source>
        <dbReference type="Google" id="ProtNLM"/>
    </source>
</evidence>
<keyword evidence="8" id="KW-1185">Reference proteome</keyword>